<gene>
    <name evidence="2" type="ORF">SAMN05421833_11925</name>
</gene>
<feature type="transmembrane region" description="Helical" evidence="1">
    <location>
        <begin position="173"/>
        <end position="197"/>
    </location>
</feature>
<feature type="transmembrane region" description="Helical" evidence="1">
    <location>
        <begin position="209"/>
        <end position="226"/>
    </location>
</feature>
<organism evidence="2 3">
    <name type="scientific">Microbispora rosea</name>
    <dbReference type="NCBI Taxonomy" id="58117"/>
    <lineage>
        <taxon>Bacteria</taxon>
        <taxon>Bacillati</taxon>
        <taxon>Actinomycetota</taxon>
        <taxon>Actinomycetes</taxon>
        <taxon>Streptosporangiales</taxon>
        <taxon>Streptosporangiaceae</taxon>
        <taxon>Microbispora</taxon>
    </lineage>
</organism>
<evidence type="ECO:0000313" key="3">
    <source>
        <dbReference type="Proteomes" id="UP000186096"/>
    </source>
</evidence>
<name>A0A1N7EQS8_9ACTN</name>
<accession>A0A1N7EQS8</accession>
<feature type="transmembrane region" description="Helical" evidence="1">
    <location>
        <begin position="40"/>
        <end position="57"/>
    </location>
</feature>
<feature type="transmembrane region" description="Helical" evidence="1">
    <location>
        <begin position="130"/>
        <end position="153"/>
    </location>
</feature>
<dbReference type="Proteomes" id="UP000186096">
    <property type="component" value="Unassembled WGS sequence"/>
</dbReference>
<protein>
    <submittedName>
        <fullName evidence="2">Uncharacterized protein</fullName>
    </submittedName>
</protein>
<feature type="transmembrane region" description="Helical" evidence="1">
    <location>
        <begin position="103"/>
        <end position="123"/>
    </location>
</feature>
<evidence type="ECO:0000313" key="2">
    <source>
        <dbReference type="EMBL" id="SIR90404.1"/>
    </source>
</evidence>
<proteinExistence type="predicted"/>
<keyword evidence="1" id="KW-0812">Transmembrane</keyword>
<keyword evidence="3" id="KW-1185">Reference proteome</keyword>
<feature type="transmembrane region" description="Helical" evidence="1">
    <location>
        <begin position="69"/>
        <end position="91"/>
    </location>
</feature>
<dbReference type="EMBL" id="FTNI01000019">
    <property type="protein sequence ID" value="SIR90404.1"/>
    <property type="molecule type" value="Genomic_DNA"/>
</dbReference>
<keyword evidence="1" id="KW-1133">Transmembrane helix</keyword>
<sequence length="265" mass="28449">MSAMWASLRYWGTALLGLAALPAIVIVTQATDDLTPARVPVWEVLRAGVMLLAGAWAGGRAQSRGIGRILLLGGVLGVVQLICELPGIVIVSDGTAASWEEWLHYWIWVPQVMAPLLLATAFFPDGRPALPIAVTFSILAIVMTSFTVATYNWPRSDGGAGYNPVFMFLRLPPYPSIVITLVIVLVAAAYVLASLVIRWKAGEAAVRRPLLYPLAALLFGIVYALLHPVLPAAAGDIWEVLPPVYCAALALAVRPLPGIRRLRSP</sequence>
<keyword evidence="1" id="KW-0472">Membrane</keyword>
<reference evidence="3" key="1">
    <citation type="submission" date="2017-01" db="EMBL/GenBank/DDBJ databases">
        <authorList>
            <person name="Varghese N."/>
            <person name="Submissions S."/>
        </authorList>
    </citation>
    <scope>NUCLEOTIDE SEQUENCE [LARGE SCALE GENOMIC DNA]</scope>
    <source>
        <strain evidence="3">ATCC 12950</strain>
    </source>
</reference>
<dbReference type="AlphaFoldDB" id="A0A1N7EQS8"/>
<evidence type="ECO:0000256" key="1">
    <source>
        <dbReference type="SAM" id="Phobius"/>
    </source>
</evidence>